<proteinExistence type="predicted"/>
<dbReference type="InParanoid" id="H2Y121"/>
<name>H2Y121_CIOIN</name>
<reference evidence="2" key="3">
    <citation type="submission" date="2025-08" db="UniProtKB">
        <authorList>
            <consortium name="Ensembl"/>
        </authorList>
    </citation>
    <scope>IDENTIFICATION</scope>
</reference>
<keyword evidence="1" id="KW-0472">Membrane</keyword>
<keyword evidence="3" id="KW-1185">Reference proteome</keyword>
<evidence type="ECO:0000313" key="2">
    <source>
        <dbReference type="Ensembl" id="ENSCINP00000035605.1"/>
    </source>
</evidence>
<reference evidence="2" key="2">
    <citation type="journal article" date="2008" name="Genome Biol.">
        <title>Improved genome assembly and evidence-based global gene model set for the chordate Ciona intestinalis: new insight into intron and operon populations.</title>
        <authorList>
            <person name="Satou Y."/>
            <person name="Mineta K."/>
            <person name="Ogasawara M."/>
            <person name="Sasakura Y."/>
            <person name="Shoguchi E."/>
            <person name="Ueno K."/>
            <person name="Yamada L."/>
            <person name="Matsumoto J."/>
            <person name="Wasserscheid J."/>
            <person name="Dewar K."/>
            <person name="Wiley G.B."/>
            <person name="Macmil S.L."/>
            <person name="Roe B.A."/>
            <person name="Zeller R.W."/>
            <person name="Hastings K.E."/>
            <person name="Lemaire P."/>
            <person name="Lindquist E."/>
            <person name="Endo T."/>
            <person name="Hotta K."/>
            <person name="Inaba K."/>
        </authorList>
    </citation>
    <scope>NUCLEOTIDE SEQUENCE [LARGE SCALE GENOMIC DNA]</scope>
    <source>
        <strain evidence="2">wild type</strain>
    </source>
</reference>
<dbReference type="EMBL" id="EAAA01002143">
    <property type="status" value="NOT_ANNOTATED_CDS"/>
    <property type="molecule type" value="Genomic_DNA"/>
</dbReference>
<evidence type="ECO:0000313" key="3">
    <source>
        <dbReference type="Proteomes" id="UP000008144"/>
    </source>
</evidence>
<reference evidence="3" key="1">
    <citation type="journal article" date="2002" name="Science">
        <title>The draft genome of Ciona intestinalis: insights into chordate and vertebrate origins.</title>
        <authorList>
            <person name="Dehal P."/>
            <person name="Satou Y."/>
            <person name="Campbell R.K."/>
            <person name="Chapman J."/>
            <person name="Degnan B."/>
            <person name="De Tomaso A."/>
            <person name="Davidson B."/>
            <person name="Di Gregorio A."/>
            <person name="Gelpke M."/>
            <person name="Goodstein D.M."/>
            <person name="Harafuji N."/>
            <person name="Hastings K.E."/>
            <person name="Ho I."/>
            <person name="Hotta K."/>
            <person name="Huang W."/>
            <person name="Kawashima T."/>
            <person name="Lemaire P."/>
            <person name="Martinez D."/>
            <person name="Meinertzhagen I.A."/>
            <person name="Necula S."/>
            <person name="Nonaka M."/>
            <person name="Putnam N."/>
            <person name="Rash S."/>
            <person name="Saiga H."/>
            <person name="Satake M."/>
            <person name="Terry A."/>
            <person name="Yamada L."/>
            <person name="Wang H.G."/>
            <person name="Awazu S."/>
            <person name="Azumi K."/>
            <person name="Boore J."/>
            <person name="Branno M."/>
            <person name="Chin-Bow S."/>
            <person name="DeSantis R."/>
            <person name="Doyle S."/>
            <person name="Francino P."/>
            <person name="Keys D.N."/>
            <person name="Haga S."/>
            <person name="Hayashi H."/>
            <person name="Hino K."/>
            <person name="Imai K.S."/>
            <person name="Inaba K."/>
            <person name="Kano S."/>
            <person name="Kobayashi K."/>
            <person name="Kobayashi M."/>
            <person name="Lee B.I."/>
            <person name="Makabe K.W."/>
            <person name="Manohar C."/>
            <person name="Matassi G."/>
            <person name="Medina M."/>
            <person name="Mochizuki Y."/>
            <person name="Mount S."/>
            <person name="Morishita T."/>
            <person name="Miura S."/>
            <person name="Nakayama A."/>
            <person name="Nishizaka S."/>
            <person name="Nomoto H."/>
            <person name="Ohta F."/>
            <person name="Oishi K."/>
            <person name="Rigoutsos I."/>
            <person name="Sano M."/>
            <person name="Sasaki A."/>
            <person name="Sasakura Y."/>
            <person name="Shoguchi E."/>
            <person name="Shin-i T."/>
            <person name="Spagnuolo A."/>
            <person name="Stainier D."/>
            <person name="Suzuki M.M."/>
            <person name="Tassy O."/>
            <person name="Takatori N."/>
            <person name="Tokuoka M."/>
            <person name="Yagi K."/>
            <person name="Yoshizaki F."/>
            <person name="Wada S."/>
            <person name="Zhang C."/>
            <person name="Hyatt P.D."/>
            <person name="Larimer F."/>
            <person name="Detter C."/>
            <person name="Doggett N."/>
            <person name="Glavina T."/>
            <person name="Hawkins T."/>
            <person name="Richardson P."/>
            <person name="Lucas S."/>
            <person name="Kohara Y."/>
            <person name="Levine M."/>
            <person name="Satoh N."/>
            <person name="Rokhsar D.S."/>
        </authorList>
    </citation>
    <scope>NUCLEOTIDE SEQUENCE [LARGE SCALE GENOMIC DNA]</scope>
</reference>
<evidence type="ECO:0000256" key="1">
    <source>
        <dbReference type="SAM" id="Phobius"/>
    </source>
</evidence>
<dbReference type="AlphaFoldDB" id="H2Y121"/>
<dbReference type="HOGENOM" id="CLU_2526783_0_0_1"/>
<protein>
    <submittedName>
        <fullName evidence="2">Uncharacterized protein</fullName>
    </submittedName>
</protein>
<dbReference type="Ensembl" id="ENSCINT00000033163.1">
    <property type="protein sequence ID" value="ENSCINP00000035605.1"/>
    <property type="gene ID" value="ENSCING00000020051.1"/>
</dbReference>
<dbReference type="Proteomes" id="UP000008144">
    <property type="component" value="Chromosome 5"/>
</dbReference>
<accession>H2Y121</accession>
<sequence>MARHRTWRARVGPYPNKHLAAPLRLVNSANQAMTIFYHKHVHLNFHILYLIIIRIHLFVWSNIFLDLNDYIYIAYRICTDFVLL</sequence>
<reference evidence="2" key="4">
    <citation type="submission" date="2025-09" db="UniProtKB">
        <authorList>
            <consortium name="Ensembl"/>
        </authorList>
    </citation>
    <scope>IDENTIFICATION</scope>
</reference>
<keyword evidence="1" id="KW-0812">Transmembrane</keyword>
<organism evidence="2 3">
    <name type="scientific">Ciona intestinalis</name>
    <name type="common">Transparent sea squirt</name>
    <name type="synonym">Ascidia intestinalis</name>
    <dbReference type="NCBI Taxonomy" id="7719"/>
    <lineage>
        <taxon>Eukaryota</taxon>
        <taxon>Metazoa</taxon>
        <taxon>Chordata</taxon>
        <taxon>Tunicata</taxon>
        <taxon>Ascidiacea</taxon>
        <taxon>Phlebobranchia</taxon>
        <taxon>Cionidae</taxon>
        <taxon>Ciona</taxon>
    </lineage>
</organism>
<keyword evidence="1" id="KW-1133">Transmembrane helix</keyword>
<feature type="transmembrane region" description="Helical" evidence="1">
    <location>
        <begin position="47"/>
        <end position="65"/>
    </location>
</feature>